<reference evidence="4 5" key="1">
    <citation type="submission" date="2020-07" db="EMBL/GenBank/DDBJ databases">
        <title>Sequencing the genomes of 1000 actinobacteria strains.</title>
        <authorList>
            <person name="Klenk H.-P."/>
        </authorList>
    </citation>
    <scope>NUCLEOTIDE SEQUENCE [LARGE SCALE GENOMIC DNA]</scope>
    <source>
        <strain evidence="4 5">DSM 19970</strain>
    </source>
</reference>
<organism evidence="4 5">
    <name type="scientific">Demequina lutea</name>
    <dbReference type="NCBI Taxonomy" id="431489"/>
    <lineage>
        <taxon>Bacteria</taxon>
        <taxon>Bacillati</taxon>
        <taxon>Actinomycetota</taxon>
        <taxon>Actinomycetes</taxon>
        <taxon>Micrococcales</taxon>
        <taxon>Demequinaceae</taxon>
        <taxon>Demequina</taxon>
    </lineage>
</organism>
<name>A0A7Z0CJQ8_9MICO</name>
<dbReference type="RefSeq" id="WP_179397712.1">
    <property type="nucleotide sequence ID" value="NZ_BBRC01000014.1"/>
</dbReference>
<dbReference type="AlphaFoldDB" id="A0A7Z0CJQ8"/>
<feature type="transmembrane region" description="Helical" evidence="1">
    <location>
        <begin position="332"/>
        <end position="354"/>
    </location>
</feature>
<evidence type="ECO:0000259" key="3">
    <source>
        <dbReference type="Pfam" id="PF19040"/>
    </source>
</evidence>
<feature type="transmembrane region" description="Helical" evidence="1">
    <location>
        <begin position="163"/>
        <end position="181"/>
    </location>
</feature>
<dbReference type="Proteomes" id="UP000547973">
    <property type="component" value="Unassembled WGS sequence"/>
</dbReference>
<keyword evidence="1" id="KW-0812">Transmembrane</keyword>
<dbReference type="InterPro" id="IPR043968">
    <property type="entry name" value="SGNH"/>
</dbReference>
<evidence type="ECO:0000313" key="4">
    <source>
        <dbReference type="EMBL" id="NYI40980.1"/>
    </source>
</evidence>
<dbReference type="PANTHER" id="PTHR23028:SF53">
    <property type="entry name" value="ACYL_TRANSF_3 DOMAIN-CONTAINING PROTEIN"/>
    <property type="match status" value="1"/>
</dbReference>
<feature type="transmembrane region" description="Helical" evidence="1">
    <location>
        <begin position="90"/>
        <end position="109"/>
    </location>
</feature>
<evidence type="ECO:0000313" key="5">
    <source>
        <dbReference type="Proteomes" id="UP000547973"/>
    </source>
</evidence>
<comment type="caution">
    <text evidence="4">The sequence shown here is derived from an EMBL/GenBank/DDBJ whole genome shotgun (WGS) entry which is preliminary data.</text>
</comment>
<dbReference type="Pfam" id="PF01757">
    <property type="entry name" value="Acyl_transf_3"/>
    <property type="match status" value="1"/>
</dbReference>
<sequence length="725" mass="77485">MDAATETSPGDSVTTRARGRFRPDVEALRALAITLVLLFHAGVTFVPGGFVGVDVFFVISGFLITGLLVRELEGSGRIRLANFYARRVRRLIPAAVTVLAFVAVVTLRFSPGGYRDEYGSDISSAAGYWANWHFAARAVNYLGSQLAPSPVLHYWSLSVEEQFYVVWPVLLALVAVGVRRWSWRIRPAMAIALGAVAVPSFVWNVMETASNQPFAFFDTGARMWELSLGGLVAIGAPLWSKLPRRVRMVGTVVGLGAVAVSALAVHEAMPWPGTLALLPTVGTALIIVSGSAGTHAPVMTGALWRPLVWVGGMSYSLYLWHWPVLIAAREIWGPGTVARGLGAIGVAFVLAWLTHRFIENPVRFSPRLTASAWRSLAMGLGLSVCGVALGLVVTHLSPSLQATPGVGVDPTAAGAPATVDLTTVDPTAPLGAAVLWPDPVARWADIPKSGAVTPVPDPGVAINDRPIYNDPNCHLIIEFNEVTPRWCIAGDTQASRRIVVVGDSKAIQWYSALNAYGLKNGWRVEFTSKASCPFSEATLIVRSAPYTQCDEWNRLVLAGLDANPPDVVITSGIYGIASPLGSSADVPMSEAAGIDGYTLRWTHLESEGIHVIALLDNPQPPLDIDECVLHHLSDLDQCALNRSSAVGVSGGPSMREAAGRTPGVSVIDFTDYFCDATVCPAVIDNVVVYRGGYHLTDSYVRTLAPMLDWQLNQILGTTATATATP</sequence>
<feature type="transmembrane region" description="Helical" evidence="1">
    <location>
        <begin position="271"/>
        <end position="290"/>
    </location>
</feature>
<feature type="domain" description="Acyltransferase 3" evidence="2">
    <location>
        <begin position="24"/>
        <end position="355"/>
    </location>
</feature>
<dbReference type="GO" id="GO:0016020">
    <property type="term" value="C:membrane"/>
    <property type="evidence" value="ECO:0007669"/>
    <property type="project" value="TreeGrafter"/>
</dbReference>
<feature type="domain" description="SGNH" evidence="3">
    <location>
        <begin position="485"/>
        <end position="707"/>
    </location>
</feature>
<feature type="transmembrane region" description="Helical" evidence="1">
    <location>
        <begin position="188"/>
        <end position="206"/>
    </location>
</feature>
<evidence type="ECO:0000259" key="2">
    <source>
        <dbReference type="Pfam" id="PF01757"/>
    </source>
</evidence>
<proteinExistence type="predicted"/>
<feature type="transmembrane region" description="Helical" evidence="1">
    <location>
        <begin position="302"/>
        <end position="320"/>
    </location>
</feature>
<accession>A0A7Z0CJQ8</accession>
<gene>
    <name evidence="4" type="ORF">BKA03_001099</name>
</gene>
<feature type="transmembrane region" description="Helical" evidence="1">
    <location>
        <begin position="375"/>
        <end position="396"/>
    </location>
</feature>
<feature type="transmembrane region" description="Helical" evidence="1">
    <location>
        <begin position="221"/>
        <end position="239"/>
    </location>
</feature>
<protein>
    <submittedName>
        <fullName evidence="4">Peptidoglycan/LPS O-acetylase OafA/YrhL</fullName>
    </submittedName>
</protein>
<keyword evidence="1" id="KW-1133">Transmembrane helix</keyword>
<keyword evidence="1" id="KW-0472">Membrane</keyword>
<feature type="transmembrane region" description="Helical" evidence="1">
    <location>
        <begin position="246"/>
        <end position="265"/>
    </location>
</feature>
<feature type="transmembrane region" description="Helical" evidence="1">
    <location>
        <begin position="49"/>
        <end position="69"/>
    </location>
</feature>
<dbReference type="GO" id="GO:0016747">
    <property type="term" value="F:acyltransferase activity, transferring groups other than amino-acyl groups"/>
    <property type="evidence" value="ECO:0007669"/>
    <property type="project" value="InterPro"/>
</dbReference>
<dbReference type="InterPro" id="IPR002656">
    <property type="entry name" value="Acyl_transf_3_dom"/>
</dbReference>
<keyword evidence="5" id="KW-1185">Reference proteome</keyword>
<dbReference type="GO" id="GO:0009103">
    <property type="term" value="P:lipopolysaccharide biosynthetic process"/>
    <property type="evidence" value="ECO:0007669"/>
    <property type="project" value="TreeGrafter"/>
</dbReference>
<evidence type="ECO:0000256" key="1">
    <source>
        <dbReference type="SAM" id="Phobius"/>
    </source>
</evidence>
<dbReference type="PANTHER" id="PTHR23028">
    <property type="entry name" value="ACETYLTRANSFERASE"/>
    <property type="match status" value="1"/>
</dbReference>
<dbReference type="EMBL" id="JACBZO010000001">
    <property type="protein sequence ID" value="NYI40980.1"/>
    <property type="molecule type" value="Genomic_DNA"/>
</dbReference>
<dbReference type="Pfam" id="PF19040">
    <property type="entry name" value="SGNH"/>
    <property type="match status" value="1"/>
</dbReference>
<feature type="transmembrane region" description="Helical" evidence="1">
    <location>
        <begin position="26"/>
        <end position="43"/>
    </location>
</feature>
<dbReference type="InterPro" id="IPR050879">
    <property type="entry name" value="Acyltransferase_3"/>
</dbReference>